<dbReference type="Proteomes" id="UP000285138">
    <property type="component" value="Unassembled WGS sequence"/>
</dbReference>
<evidence type="ECO:0000256" key="15">
    <source>
        <dbReference type="ARBA" id="ARBA00022960"/>
    </source>
</evidence>
<dbReference type="GO" id="GO:0030288">
    <property type="term" value="C:outer membrane-bounded periplasmic space"/>
    <property type="evidence" value="ECO:0007669"/>
    <property type="project" value="TreeGrafter"/>
</dbReference>
<evidence type="ECO:0000256" key="25">
    <source>
        <dbReference type="ARBA" id="ARBA00049902"/>
    </source>
</evidence>
<keyword evidence="13 27" id="KW-0812">Transmembrane</keyword>
<feature type="domain" description="Penicillin-binding protein transpeptidase" evidence="28">
    <location>
        <begin position="343"/>
        <end position="584"/>
    </location>
</feature>
<dbReference type="Pfam" id="PF00912">
    <property type="entry name" value="Transgly"/>
    <property type="match status" value="1"/>
</dbReference>
<evidence type="ECO:0000256" key="17">
    <source>
        <dbReference type="ARBA" id="ARBA00022984"/>
    </source>
</evidence>
<dbReference type="AlphaFoldDB" id="A0A424YFT7"/>
<comment type="function">
    <text evidence="1">Cell wall formation. Synthesis of cross-linked peptidoglycan from the lipid intermediates. The enzyme has a penicillin-insensitive transglycosylase N-terminal domain (formation of linear glycan strands) and a penicillin-sensitive transpeptidase C-terminal domain (cross-linking of the peptide subunits).</text>
</comment>
<dbReference type="SUPFAM" id="SSF53955">
    <property type="entry name" value="Lysozyme-like"/>
    <property type="match status" value="1"/>
</dbReference>
<evidence type="ECO:0000256" key="3">
    <source>
        <dbReference type="ARBA" id="ARBA00004752"/>
    </source>
</evidence>
<dbReference type="GO" id="GO:0008360">
    <property type="term" value="P:regulation of cell shape"/>
    <property type="evidence" value="ECO:0007669"/>
    <property type="project" value="UniProtKB-KW"/>
</dbReference>
<keyword evidence="19 27" id="KW-0472">Membrane</keyword>
<keyword evidence="11" id="KW-0328">Glycosyltransferase</keyword>
<dbReference type="NCBIfam" id="TIGR02074">
    <property type="entry name" value="PBP_1a_fam"/>
    <property type="match status" value="1"/>
</dbReference>
<dbReference type="GO" id="GO:0008955">
    <property type="term" value="F:peptidoglycan glycosyltransferase activity"/>
    <property type="evidence" value="ECO:0007669"/>
    <property type="project" value="UniProtKB-EC"/>
</dbReference>
<comment type="similarity">
    <text evidence="5">In the N-terminal section; belongs to the glycosyltransferase 51 family.</text>
</comment>
<reference evidence="30 31" key="1">
    <citation type="submission" date="2018-08" db="EMBL/GenBank/DDBJ databases">
        <title>The metabolism and importance of syntrophic acetate oxidation coupled to methane or sulfide production in haloalkaline environments.</title>
        <authorList>
            <person name="Timmers P.H.A."/>
            <person name="Vavourakis C.D."/>
            <person name="Sorokin D.Y."/>
            <person name="Sinninghe Damste J.S."/>
            <person name="Muyzer G."/>
            <person name="Stams A.J.M."/>
            <person name="Plugge C.M."/>
        </authorList>
    </citation>
    <scope>NUCLEOTIDE SEQUENCE [LARGE SCALE GENOMIC DNA]</scope>
    <source>
        <strain evidence="30">MSAO_Bac1</strain>
    </source>
</reference>
<feature type="domain" description="Glycosyl transferase family 51" evidence="29">
    <location>
        <begin position="68"/>
        <end position="244"/>
    </location>
</feature>
<evidence type="ECO:0000256" key="26">
    <source>
        <dbReference type="ARBA" id="ARBA00060592"/>
    </source>
</evidence>
<keyword evidence="22" id="KW-0961">Cell wall biogenesis/degradation</keyword>
<comment type="catalytic activity">
    <reaction evidence="23">
        <text>Preferential cleavage: (Ac)2-L-Lys-D-Ala-|-D-Ala. Also transpeptidation of peptidyl-alanyl moieties that are N-acyl substituents of D-alanine.</text>
        <dbReference type="EC" id="3.4.16.4"/>
    </reaction>
</comment>
<dbReference type="InterPro" id="IPR036950">
    <property type="entry name" value="PBP_transglycosylase"/>
</dbReference>
<keyword evidence="12" id="KW-0808">Transferase</keyword>
<evidence type="ECO:0000256" key="8">
    <source>
        <dbReference type="ARBA" id="ARBA00022475"/>
    </source>
</evidence>
<dbReference type="GO" id="GO:0009002">
    <property type="term" value="F:serine-type D-Ala-D-Ala carboxypeptidase activity"/>
    <property type="evidence" value="ECO:0007669"/>
    <property type="project" value="UniProtKB-EC"/>
</dbReference>
<dbReference type="InterPro" id="IPR001460">
    <property type="entry name" value="PCN-bd_Tpept"/>
</dbReference>
<evidence type="ECO:0000256" key="12">
    <source>
        <dbReference type="ARBA" id="ARBA00022679"/>
    </source>
</evidence>
<dbReference type="GO" id="GO:0009252">
    <property type="term" value="P:peptidoglycan biosynthetic process"/>
    <property type="evidence" value="ECO:0007669"/>
    <property type="project" value="UniProtKB-UniPathway"/>
</dbReference>
<keyword evidence="14" id="KW-0378">Hydrolase</keyword>
<evidence type="ECO:0000256" key="18">
    <source>
        <dbReference type="ARBA" id="ARBA00022989"/>
    </source>
</evidence>
<proteinExistence type="inferred from homology"/>
<protein>
    <recommendedName>
        <fullName evidence="7">Penicillin-binding protein 1A</fullName>
        <ecNumber evidence="24">2.4.99.28</ecNumber>
        <ecNumber evidence="6">3.4.16.4</ecNumber>
    </recommendedName>
</protein>
<dbReference type="GO" id="GO:0071555">
    <property type="term" value="P:cell wall organization"/>
    <property type="evidence" value="ECO:0007669"/>
    <property type="project" value="UniProtKB-KW"/>
</dbReference>
<evidence type="ECO:0000313" key="31">
    <source>
        <dbReference type="Proteomes" id="UP000285138"/>
    </source>
</evidence>
<evidence type="ECO:0000256" key="6">
    <source>
        <dbReference type="ARBA" id="ARBA00012448"/>
    </source>
</evidence>
<keyword evidence="8" id="KW-1003">Cell membrane</keyword>
<name>A0A424YFT7_9FIRM</name>
<evidence type="ECO:0000256" key="1">
    <source>
        <dbReference type="ARBA" id="ARBA00002624"/>
    </source>
</evidence>
<evidence type="ECO:0000256" key="4">
    <source>
        <dbReference type="ARBA" id="ARBA00007090"/>
    </source>
</evidence>
<keyword evidence="20" id="KW-0046">Antibiotic resistance</keyword>
<evidence type="ECO:0000256" key="2">
    <source>
        <dbReference type="ARBA" id="ARBA00004401"/>
    </source>
</evidence>
<evidence type="ECO:0000256" key="27">
    <source>
        <dbReference type="SAM" id="Phobius"/>
    </source>
</evidence>
<organism evidence="30 31">
    <name type="scientific">Candidatus Syntrophonatronum acetioxidans</name>
    <dbReference type="NCBI Taxonomy" id="1795816"/>
    <lineage>
        <taxon>Bacteria</taxon>
        <taxon>Bacillati</taxon>
        <taxon>Bacillota</taxon>
        <taxon>Clostridia</taxon>
        <taxon>Eubacteriales</taxon>
        <taxon>Syntrophomonadaceae</taxon>
        <taxon>Candidatus Syntrophonatronum</taxon>
    </lineage>
</organism>
<keyword evidence="9" id="KW-0121">Carboxypeptidase</keyword>
<keyword evidence="15" id="KW-0133">Cell shape</keyword>
<dbReference type="Pfam" id="PF00905">
    <property type="entry name" value="Transpeptidase"/>
    <property type="match status" value="1"/>
</dbReference>
<evidence type="ECO:0000256" key="22">
    <source>
        <dbReference type="ARBA" id="ARBA00023316"/>
    </source>
</evidence>
<evidence type="ECO:0000256" key="10">
    <source>
        <dbReference type="ARBA" id="ARBA00022670"/>
    </source>
</evidence>
<accession>A0A424YFT7</accession>
<dbReference type="Gene3D" id="3.40.710.10">
    <property type="entry name" value="DD-peptidase/beta-lactamase superfamily"/>
    <property type="match status" value="1"/>
</dbReference>
<comment type="pathway">
    <text evidence="3">Cell wall biogenesis; peptidoglycan biosynthesis.</text>
</comment>
<dbReference type="GO" id="GO:0006508">
    <property type="term" value="P:proteolysis"/>
    <property type="evidence" value="ECO:0007669"/>
    <property type="project" value="UniProtKB-KW"/>
</dbReference>
<dbReference type="EMBL" id="QZAA01000111">
    <property type="protein sequence ID" value="RQD76723.1"/>
    <property type="molecule type" value="Genomic_DNA"/>
</dbReference>
<keyword evidence="16" id="KW-0735">Signal-anchor</keyword>
<keyword evidence="21" id="KW-0511">Multifunctional enzyme</keyword>
<dbReference type="EC" id="2.4.99.28" evidence="24"/>
<dbReference type="GO" id="GO:0005886">
    <property type="term" value="C:plasma membrane"/>
    <property type="evidence" value="ECO:0007669"/>
    <property type="project" value="UniProtKB-SubCell"/>
</dbReference>
<dbReference type="GO" id="GO:0046677">
    <property type="term" value="P:response to antibiotic"/>
    <property type="evidence" value="ECO:0007669"/>
    <property type="project" value="UniProtKB-KW"/>
</dbReference>
<sequence>MVIKEKKGYNNGMVKRKISLFKITIFIIIVFFLAASVTAGLFFYGVIAPNNLPASDPALTTRFYDANGELLTTLYRENRIEVPLEEIPQELRQAIIAVEDAHFYQHFGINLASLGRAALRNIRSGRIVEGGSTITQQLAKNLFLTHDRTFHRKVEELILTFQLEHHYTKDEILNKYLNTIYFGHGAYGVEAAAQTYFDQPASQLSLAQSALLAGLPRGPGYYSPLLEGNQEAAKRRQAHVLNRMVEMGFITPEEKEKALAQELVFREEWDKTLPAGHFIDYIMERELVGKLNFEREDIYRGGLNIYTTLDPSLQEAGERVLEEGLESFPQVYQDSQEVRQPQGALVALDPQTGHVKALVGGRSYQETKLNRAISRRSPGSAFKPFLYAAALDAGYTAASFIKCEPISIDLPGSQEPYEPRDFGGGFHHRQLTLREALVQSCNVSAVRVNMDLGAPKLVEYAEKMGINSPLNPVPSLALGTSEVTPLEMAAAYAPLANGGFKVEPVFVTKITDSRNLTLWEQENTRERVLSELTAFILTDILQEVLGPGGTGWRASELIDFPAAGKTGTSSDHRDVYMVGYTPDLVTSIYLGDDHQKSLGNSTGGSLALPLWAEFMTFALEGRQPRDFPWPPEEIVTLTLCGETGLLQNNRCQGPSLEEIFIQGTEPQETCCEKTCPHVEKERPWWPFELPQLPWFR</sequence>
<keyword evidence="17" id="KW-0573">Peptidoglycan synthesis</keyword>
<evidence type="ECO:0000256" key="5">
    <source>
        <dbReference type="ARBA" id="ARBA00007739"/>
    </source>
</evidence>
<evidence type="ECO:0000256" key="16">
    <source>
        <dbReference type="ARBA" id="ARBA00022968"/>
    </source>
</evidence>
<keyword evidence="10" id="KW-0645">Protease</keyword>
<evidence type="ECO:0000256" key="14">
    <source>
        <dbReference type="ARBA" id="ARBA00022801"/>
    </source>
</evidence>
<dbReference type="FunFam" id="1.10.3810.10:FF:000001">
    <property type="entry name" value="Penicillin-binding protein 1A"/>
    <property type="match status" value="1"/>
</dbReference>
<evidence type="ECO:0000259" key="28">
    <source>
        <dbReference type="Pfam" id="PF00905"/>
    </source>
</evidence>
<evidence type="ECO:0000256" key="21">
    <source>
        <dbReference type="ARBA" id="ARBA00023268"/>
    </source>
</evidence>
<dbReference type="InterPro" id="IPR001264">
    <property type="entry name" value="Glyco_trans_51"/>
</dbReference>
<evidence type="ECO:0000256" key="11">
    <source>
        <dbReference type="ARBA" id="ARBA00022676"/>
    </source>
</evidence>
<dbReference type="InterPro" id="IPR050396">
    <property type="entry name" value="Glycosyltr_51/Transpeptidase"/>
</dbReference>
<evidence type="ECO:0000259" key="29">
    <source>
        <dbReference type="Pfam" id="PF00912"/>
    </source>
</evidence>
<dbReference type="PANTHER" id="PTHR32282">
    <property type="entry name" value="BINDING PROTEIN TRANSPEPTIDASE, PUTATIVE-RELATED"/>
    <property type="match status" value="1"/>
</dbReference>
<dbReference type="Gene3D" id="1.10.3810.10">
    <property type="entry name" value="Biosynthetic peptidoglycan transglycosylase-like"/>
    <property type="match status" value="1"/>
</dbReference>
<comment type="catalytic activity">
    <reaction evidence="25">
        <text>[GlcNAc-(1-&gt;4)-Mur2Ac(oyl-L-Ala-gamma-D-Glu-L-Lys-D-Ala-D-Ala)](n)-di-trans,octa-cis-undecaprenyl diphosphate + beta-D-GlcNAc-(1-&gt;4)-Mur2Ac(oyl-L-Ala-gamma-D-Glu-L-Lys-D-Ala-D-Ala)-di-trans,octa-cis-undecaprenyl diphosphate = [GlcNAc-(1-&gt;4)-Mur2Ac(oyl-L-Ala-gamma-D-Glu-L-Lys-D-Ala-D-Ala)](n+1)-di-trans,octa-cis-undecaprenyl diphosphate + di-trans,octa-cis-undecaprenyl diphosphate + H(+)</text>
        <dbReference type="Rhea" id="RHEA:23708"/>
        <dbReference type="Rhea" id="RHEA-COMP:9602"/>
        <dbReference type="Rhea" id="RHEA-COMP:9603"/>
        <dbReference type="ChEBI" id="CHEBI:15378"/>
        <dbReference type="ChEBI" id="CHEBI:58405"/>
        <dbReference type="ChEBI" id="CHEBI:60033"/>
        <dbReference type="ChEBI" id="CHEBI:78435"/>
        <dbReference type="EC" id="2.4.99.28"/>
    </reaction>
</comment>
<keyword evidence="18 27" id="KW-1133">Transmembrane helix</keyword>
<evidence type="ECO:0000256" key="24">
    <source>
        <dbReference type="ARBA" id="ARBA00044770"/>
    </source>
</evidence>
<dbReference type="SUPFAM" id="SSF56601">
    <property type="entry name" value="beta-lactamase/transpeptidase-like"/>
    <property type="match status" value="1"/>
</dbReference>
<evidence type="ECO:0000256" key="20">
    <source>
        <dbReference type="ARBA" id="ARBA00023251"/>
    </source>
</evidence>
<comment type="subcellular location">
    <subcellularLocation>
        <location evidence="2">Cell membrane</location>
        <topology evidence="2">Single-pass type II membrane protein</topology>
    </subcellularLocation>
</comment>
<dbReference type="InterPro" id="IPR023346">
    <property type="entry name" value="Lysozyme-like_dom_sf"/>
</dbReference>
<evidence type="ECO:0000256" key="19">
    <source>
        <dbReference type="ARBA" id="ARBA00023136"/>
    </source>
</evidence>
<dbReference type="InterPro" id="IPR012338">
    <property type="entry name" value="Beta-lactam/transpept-like"/>
</dbReference>
<comment type="similarity">
    <text evidence="4">In the C-terminal section; belongs to the transpeptidase family.</text>
</comment>
<evidence type="ECO:0000256" key="7">
    <source>
        <dbReference type="ARBA" id="ARBA00018638"/>
    </source>
</evidence>
<gene>
    <name evidence="30" type="ORF">D5R97_03825</name>
</gene>
<dbReference type="EC" id="3.4.16.4" evidence="6"/>
<feature type="transmembrane region" description="Helical" evidence="27">
    <location>
        <begin position="20"/>
        <end position="47"/>
    </location>
</feature>
<evidence type="ECO:0000313" key="30">
    <source>
        <dbReference type="EMBL" id="RQD76723.1"/>
    </source>
</evidence>
<dbReference type="UniPathway" id="UPA00219"/>
<evidence type="ECO:0000256" key="23">
    <source>
        <dbReference type="ARBA" id="ARBA00034000"/>
    </source>
</evidence>
<comment type="caution">
    <text evidence="30">The sequence shown here is derived from an EMBL/GenBank/DDBJ whole genome shotgun (WGS) entry which is preliminary data.</text>
</comment>
<dbReference type="PANTHER" id="PTHR32282:SF11">
    <property type="entry name" value="PENICILLIN-BINDING PROTEIN 1B"/>
    <property type="match status" value="1"/>
</dbReference>
<evidence type="ECO:0000256" key="13">
    <source>
        <dbReference type="ARBA" id="ARBA00022692"/>
    </source>
</evidence>
<dbReference type="GO" id="GO:0008658">
    <property type="term" value="F:penicillin binding"/>
    <property type="evidence" value="ECO:0007669"/>
    <property type="project" value="InterPro"/>
</dbReference>
<comment type="pathway">
    <text evidence="26">Glycan biosynthesis.</text>
</comment>
<evidence type="ECO:0000256" key="9">
    <source>
        <dbReference type="ARBA" id="ARBA00022645"/>
    </source>
</evidence>